<evidence type="ECO:0000256" key="2">
    <source>
        <dbReference type="ARBA" id="ARBA00010876"/>
    </source>
</evidence>
<feature type="active site" evidence="4">
    <location>
        <position position="144"/>
    </location>
</feature>
<dbReference type="SUPFAM" id="SSF55174">
    <property type="entry name" value="Alpha-L RNA-binding motif"/>
    <property type="match status" value="1"/>
</dbReference>
<dbReference type="InterPro" id="IPR002942">
    <property type="entry name" value="S4_RNA-bd"/>
</dbReference>
<dbReference type="GO" id="GO:0003723">
    <property type="term" value="F:RNA binding"/>
    <property type="evidence" value="ECO:0007669"/>
    <property type="project" value="UniProtKB-KW"/>
</dbReference>
<dbReference type="Gene3D" id="3.30.2350.10">
    <property type="entry name" value="Pseudouridine synthase"/>
    <property type="match status" value="1"/>
</dbReference>
<dbReference type="PROSITE" id="PS50889">
    <property type="entry name" value="S4"/>
    <property type="match status" value="1"/>
</dbReference>
<organism evidence="8 9">
    <name type="scientific">Humibacillus xanthopallidus</name>
    <dbReference type="NCBI Taxonomy" id="412689"/>
    <lineage>
        <taxon>Bacteria</taxon>
        <taxon>Bacillati</taxon>
        <taxon>Actinomycetota</taxon>
        <taxon>Actinomycetes</taxon>
        <taxon>Micrococcales</taxon>
        <taxon>Intrasporangiaceae</taxon>
        <taxon>Humibacillus</taxon>
    </lineage>
</organism>
<dbReference type="PANTHER" id="PTHR21600:SF44">
    <property type="entry name" value="RIBOSOMAL LARGE SUBUNIT PSEUDOURIDINE SYNTHASE D"/>
    <property type="match status" value="1"/>
</dbReference>
<dbReference type="Gene3D" id="3.10.290.10">
    <property type="entry name" value="RNA-binding S4 domain"/>
    <property type="match status" value="1"/>
</dbReference>
<dbReference type="InterPro" id="IPR050188">
    <property type="entry name" value="RluA_PseudoU_synthase"/>
</dbReference>
<proteinExistence type="inferred from homology"/>
<dbReference type="CDD" id="cd02869">
    <property type="entry name" value="PseudoU_synth_RluA_like"/>
    <property type="match status" value="1"/>
</dbReference>
<dbReference type="CDD" id="cd00165">
    <property type="entry name" value="S4"/>
    <property type="match status" value="1"/>
</dbReference>
<accession>A0A543PW13</accession>
<dbReference type="AlphaFoldDB" id="A0A543PW13"/>
<dbReference type="GO" id="GO:0120159">
    <property type="term" value="F:rRNA pseudouridine synthase activity"/>
    <property type="evidence" value="ECO:0007669"/>
    <property type="project" value="UniProtKB-ARBA"/>
</dbReference>
<evidence type="ECO:0000256" key="4">
    <source>
        <dbReference type="PIRSR" id="PIRSR606225-1"/>
    </source>
</evidence>
<evidence type="ECO:0000256" key="5">
    <source>
        <dbReference type="PROSITE-ProRule" id="PRU00182"/>
    </source>
</evidence>
<comment type="caution">
    <text evidence="8">The sequence shown here is derived from an EMBL/GenBank/DDBJ whole genome shotgun (WGS) entry which is preliminary data.</text>
</comment>
<feature type="domain" description="RNA-binding S4" evidence="7">
    <location>
        <begin position="18"/>
        <end position="81"/>
    </location>
</feature>
<evidence type="ECO:0000259" key="7">
    <source>
        <dbReference type="SMART" id="SM00363"/>
    </source>
</evidence>
<evidence type="ECO:0000256" key="6">
    <source>
        <dbReference type="RuleBase" id="RU362028"/>
    </source>
</evidence>
<dbReference type="EC" id="5.4.99.-" evidence="6"/>
<dbReference type="NCBIfam" id="TIGR00005">
    <property type="entry name" value="rluA_subfam"/>
    <property type="match status" value="1"/>
</dbReference>
<dbReference type="InterPro" id="IPR006145">
    <property type="entry name" value="PsdUridine_synth_RsuA/RluA"/>
</dbReference>
<dbReference type="Pfam" id="PF00849">
    <property type="entry name" value="PseudoU_synth_2"/>
    <property type="match status" value="1"/>
</dbReference>
<dbReference type="GO" id="GO:0000455">
    <property type="term" value="P:enzyme-directed rRNA pseudouridine synthesis"/>
    <property type="evidence" value="ECO:0007669"/>
    <property type="project" value="UniProtKB-ARBA"/>
</dbReference>
<reference evidence="8 9" key="1">
    <citation type="submission" date="2019-06" db="EMBL/GenBank/DDBJ databases">
        <title>Sequencing the genomes of 1000 actinobacteria strains.</title>
        <authorList>
            <person name="Klenk H.-P."/>
        </authorList>
    </citation>
    <scope>NUCLEOTIDE SEQUENCE [LARGE SCALE GENOMIC DNA]</scope>
    <source>
        <strain evidence="8 9">DSM 21776</strain>
    </source>
</reference>
<dbReference type="Proteomes" id="UP000320085">
    <property type="component" value="Unassembled WGS sequence"/>
</dbReference>
<dbReference type="InterPro" id="IPR020103">
    <property type="entry name" value="PsdUridine_synth_cat_dom_sf"/>
</dbReference>
<dbReference type="PANTHER" id="PTHR21600">
    <property type="entry name" value="MITOCHONDRIAL RNA PSEUDOURIDINE SYNTHASE"/>
    <property type="match status" value="1"/>
</dbReference>
<protein>
    <recommendedName>
        <fullName evidence="6">Pseudouridine synthase</fullName>
        <ecNumber evidence="6">5.4.99.-</ecNumber>
    </recommendedName>
</protein>
<evidence type="ECO:0000313" key="8">
    <source>
        <dbReference type="EMBL" id="TQN48269.1"/>
    </source>
</evidence>
<comment type="function">
    <text evidence="6">Responsible for synthesis of pseudouridine from uracil.</text>
</comment>
<dbReference type="Pfam" id="PF01479">
    <property type="entry name" value="S4"/>
    <property type="match status" value="1"/>
</dbReference>
<evidence type="ECO:0000256" key="1">
    <source>
        <dbReference type="ARBA" id="ARBA00000073"/>
    </source>
</evidence>
<dbReference type="EMBL" id="VFQF01000001">
    <property type="protein sequence ID" value="TQN48269.1"/>
    <property type="molecule type" value="Genomic_DNA"/>
</dbReference>
<dbReference type="SMART" id="SM00363">
    <property type="entry name" value="S4"/>
    <property type="match status" value="1"/>
</dbReference>
<evidence type="ECO:0000256" key="3">
    <source>
        <dbReference type="ARBA" id="ARBA00023235"/>
    </source>
</evidence>
<keyword evidence="5" id="KW-0694">RNA-binding</keyword>
<evidence type="ECO:0000313" key="9">
    <source>
        <dbReference type="Proteomes" id="UP000320085"/>
    </source>
</evidence>
<comment type="catalytic activity">
    <reaction evidence="1 6">
        <text>a uridine in RNA = a pseudouridine in RNA</text>
        <dbReference type="Rhea" id="RHEA:48348"/>
        <dbReference type="Rhea" id="RHEA-COMP:12068"/>
        <dbReference type="Rhea" id="RHEA-COMP:12069"/>
        <dbReference type="ChEBI" id="CHEBI:65314"/>
        <dbReference type="ChEBI" id="CHEBI:65315"/>
    </reaction>
</comment>
<dbReference type="InterPro" id="IPR036986">
    <property type="entry name" value="S4_RNA-bd_sf"/>
</dbReference>
<sequence length="312" mass="33595">MTVPDVRTVLVPDGLEGERVDAGVARLFGVSRTKAADLAADGHISLDGKTVNKSERLVAGSMLEVSLPRPEERPGLEVVAQPVPGMTIVHDDDDIVVVDKPVGVAAHPSVGWVGPDVVSGLAAAGYRISTSGAPERQGIVSRLDVGTSGLMVVAKSETAYSRLKQAFRSRTVDKTYHALVQGLPDPVVGTVDAPIGRHPGHDYKFAVMKNGKPSVTHYEVIEAFRHASLLDIHLETGRTHQIRVHFAALHHPCCGDLMYGADPKLAARLKLERQWLHAVGLGFEHPGTGEYVHFESPYPEDLQRALDIVASF</sequence>
<keyword evidence="3 6" id="KW-0413">Isomerase</keyword>
<gene>
    <name evidence="8" type="ORF">FHX52_1400</name>
</gene>
<dbReference type="InterPro" id="IPR006225">
    <property type="entry name" value="PsdUridine_synth_RluC/D"/>
</dbReference>
<dbReference type="SUPFAM" id="SSF55120">
    <property type="entry name" value="Pseudouridine synthase"/>
    <property type="match status" value="1"/>
</dbReference>
<comment type="similarity">
    <text evidence="2 6">Belongs to the pseudouridine synthase RluA family.</text>
</comment>
<name>A0A543PW13_9MICO</name>